<organism evidence="3 4">
    <name type="scientific">Puccinia graminis f. sp. tritici</name>
    <dbReference type="NCBI Taxonomy" id="56615"/>
    <lineage>
        <taxon>Eukaryota</taxon>
        <taxon>Fungi</taxon>
        <taxon>Dikarya</taxon>
        <taxon>Basidiomycota</taxon>
        <taxon>Pucciniomycotina</taxon>
        <taxon>Pucciniomycetes</taxon>
        <taxon>Pucciniales</taxon>
        <taxon>Pucciniaceae</taxon>
        <taxon>Puccinia</taxon>
    </lineage>
</organism>
<gene>
    <name evidence="3" type="ORF">PGTUg99_023998</name>
</gene>
<name>A0A5B0Q8K3_PUCGR</name>
<sequence length="353" mass="39418">MLDTQVKGSQSFIVKPTGSTSVCAHKIRVRASLSLGGMRVKALVSSCVSQTRYLSSRLVGTVVYLQLKTWFKKEFEAPPSRRGTSHQSFWRLGHLISQNTSQSKHYALKKIFSKRGEAGFKPEVHQTVTTELAKEFPGIDFTVAKVKSKFNQTFKKVWDAFIACKGASGFGWNEAECMVTASEEVWNAFLVNTPFPEYSKYQVIFEGNSATGALRRSSNNTRIEPEEVQEADGNGHLDSIQTPAQRPGVRAPRRHRITSGNRFENSIDRIVDAFVSSNQDLETNPPEASAIHKAIEKFQDHFATDLGMDELVAGFGVLENEAKAKIFLAIRNNDHAWAWMSREIDTKLPANSN</sequence>
<feature type="region of interest" description="Disordered" evidence="1">
    <location>
        <begin position="230"/>
        <end position="252"/>
    </location>
</feature>
<dbReference type="Pfam" id="PF12776">
    <property type="entry name" value="Myb_DNA-bind_3"/>
    <property type="match status" value="1"/>
</dbReference>
<protein>
    <recommendedName>
        <fullName evidence="2">Myb/SANT-like domain-containing protein</fullName>
    </recommendedName>
</protein>
<dbReference type="PANTHER" id="PTHR46929:SF3">
    <property type="entry name" value="MYB_SANT-LIKE DOMAIN-CONTAINING PROTEIN"/>
    <property type="match status" value="1"/>
</dbReference>
<accession>A0A5B0Q8K3</accession>
<comment type="caution">
    <text evidence="3">The sequence shown here is derived from an EMBL/GenBank/DDBJ whole genome shotgun (WGS) entry which is preliminary data.</text>
</comment>
<dbReference type="AlphaFoldDB" id="A0A5B0Q8K3"/>
<dbReference type="Proteomes" id="UP000325313">
    <property type="component" value="Unassembled WGS sequence"/>
</dbReference>
<dbReference type="InterPro" id="IPR024752">
    <property type="entry name" value="Myb/SANT-like_dom"/>
</dbReference>
<proteinExistence type="predicted"/>
<evidence type="ECO:0000256" key="1">
    <source>
        <dbReference type="SAM" id="MobiDB-lite"/>
    </source>
</evidence>
<evidence type="ECO:0000313" key="4">
    <source>
        <dbReference type="Proteomes" id="UP000325313"/>
    </source>
</evidence>
<dbReference type="EMBL" id="VDEP01000304">
    <property type="protein sequence ID" value="KAA1109580.1"/>
    <property type="molecule type" value="Genomic_DNA"/>
</dbReference>
<reference evidence="3 4" key="1">
    <citation type="submission" date="2019-05" db="EMBL/GenBank/DDBJ databases">
        <title>Emergence of the Ug99 lineage of the wheat stem rust pathogen through somatic hybridization.</title>
        <authorList>
            <person name="Li F."/>
            <person name="Upadhyaya N.M."/>
            <person name="Sperschneider J."/>
            <person name="Matny O."/>
            <person name="Nguyen-Phuc H."/>
            <person name="Mago R."/>
            <person name="Raley C."/>
            <person name="Miller M.E."/>
            <person name="Silverstein K.A.T."/>
            <person name="Henningsen E."/>
            <person name="Hirsch C.D."/>
            <person name="Visser B."/>
            <person name="Pretorius Z.A."/>
            <person name="Steffenson B.J."/>
            <person name="Schwessinger B."/>
            <person name="Dodds P.N."/>
            <person name="Figueroa M."/>
        </authorList>
    </citation>
    <scope>NUCLEOTIDE SEQUENCE [LARGE SCALE GENOMIC DNA]</scope>
    <source>
        <strain evidence="3 4">Ug99</strain>
    </source>
</reference>
<evidence type="ECO:0000313" key="3">
    <source>
        <dbReference type="EMBL" id="KAA1109580.1"/>
    </source>
</evidence>
<evidence type="ECO:0000259" key="2">
    <source>
        <dbReference type="Pfam" id="PF12776"/>
    </source>
</evidence>
<dbReference type="PANTHER" id="PTHR46929">
    <property type="entry name" value="EXPRESSED PROTEIN"/>
    <property type="match status" value="1"/>
</dbReference>
<feature type="domain" description="Myb/SANT-like" evidence="2">
    <location>
        <begin position="116"/>
        <end position="188"/>
    </location>
</feature>